<dbReference type="SMART" id="SM00448">
    <property type="entry name" value="REC"/>
    <property type="match status" value="1"/>
</dbReference>
<dbReference type="RefSeq" id="WP_014810928.1">
    <property type="nucleotide sequence ID" value="NC_018025.1"/>
</dbReference>
<dbReference type="InterPro" id="IPR052020">
    <property type="entry name" value="Cyclic_di-GMP/3'3'-cGAMP_PDE"/>
</dbReference>
<dbReference type="PANTHER" id="PTHR45228:SF1">
    <property type="entry name" value="CYCLIC DI-GMP PHOSPHODIESTERASE TM_0186"/>
    <property type="match status" value="1"/>
</dbReference>
<dbReference type="SMART" id="SM00471">
    <property type="entry name" value="HDc"/>
    <property type="match status" value="1"/>
</dbReference>
<dbReference type="PANTHER" id="PTHR45228">
    <property type="entry name" value="CYCLIC DI-GMP PHOSPHODIESTERASE TM_0186-RELATED"/>
    <property type="match status" value="1"/>
</dbReference>
<dbReference type="Gene3D" id="3.40.50.2300">
    <property type="match status" value="1"/>
</dbReference>
<dbReference type="Pfam" id="PF00072">
    <property type="entry name" value="Response_reg"/>
    <property type="match status" value="1"/>
</dbReference>
<keyword evidence="1" id="KW-0597">Phosphoprotein</keyword>
<dbReference type="InterPro" id="IPR011006">
    <property type="entry name" value="CheY-like_superfamily"/>
</dbReference>
<feature type="domain" description="HD-GYP" evidence="3">
    <location>
        <begin position="191"/>
        <end position="388"/>
    </location>
</feature>
<dbReference type="PROSITE" id="PS51832">
    <property type="entry name" value="HD_GYP"/>
    <property type="match status" value="1"/>
</dbReference>
<dbReference type="HOGENOM" id="CLU_000445_92_10_7"/>
<evidence type="ECO:0000259" key="3">
    <source>
        <dbReference type="PROSITE" id="PS51832"/>
    </source>
</evidence>
<organism evidence="4 5">
    <name type="scientific">Desulfomonile tiedjei (strain ATCC 49306 / DSM 6799 / DCB-1)</name>
    <dbReference type="NCBI Taxonomy" id="706587"/>
    <lineage>
        <taxon>Bacteria</taxon>
        <taxon>Pseudomonadati</taxon>
        <taxon>Thermodesulfobacteriota</taxon>
        <taxon>Desulfomonilia</taxon>
        <taxon>Desulfomonilales</taxon>
        <taxon>Desulfomonilaceae</taxon>
        <taxon>Desulfomonile</taxon>
    </lineage>
</organism>
<dbReference type="Gene3D" id="1.10.3210.10">
    <property type="entry name" value="Hypothetical protein af1432"/>
    <property type="match status" value="1"/>
</dbReference>
<dbReference type="eggNOG" id="COG3437">
    <property type="taxonomic scope" value="Bacteria"/>
</dbReference>
<reference evidence="5" key="1">
    <citation type="submission" date="2012-06" db="EMBL/GenBank/DDBJ databases">
        <title>Complete sequence of chromosome of Desulfomonile tiedjei DSM 6799.</title>
        <authorList>
            <person name="Lucas S."/>
            <person name="Copeland A."/>
            <person name="Lapidus A."/>
            <person name="Glavina del Rio T."/>
            <person name="Dalin E."/>
            <person name="Tice H."/>
            <person name="Bruce D."/>
            <person name="Goodwin L."/>
            <person name="Pitluck S."/>
            <person name="Peters L."/>
            <person name="Ovchinnikova G."/>
            <person name="Zeytun A."/>
            <person name="Lu M."/>
            <person name="Kyrpides N."/>
            <person name="Mavromatis K."/>
            <person name="Ivanova N."/>
            <person name="Brettin T."/>
            <person name="Detter J.C."/>
            <person name="Han C."/>
            <person name="Larimer F."/>
            <person name="Land M."/>
            <person name="Hauser L."/>
            <person name="Markowitz V."/>
            <person name="Cheng J.-F."/>
            <person name="Hugenholtz P."/>
            <person name="Woyke T."/>
            <person name="Wu D."/>
            <person name="Spring S."/>
            <person name="Schroeder M."/>
            <person name="Brambilla E."/>
            <person name="Klenk H.-P."/>
            <person name="Eisen J.A."/>
        </authorList>
    </citation>
    <scope>NUCLEOTIDE SEQUENCE [LARGE SCALE GENOMIC DNA]</scope>
    <source>
        <strain evidence="5">ATCC 49306 / DSM 6799 / DCB-1</strain>
    </source>
</reference>
<evidence type="ECO:0000256" key="1">
    <source>
        <dbReference type="PROSITE-ProRule" id="PRU00169"/>
    </source>
</evidence>
<keyword evidence="5" id="KW-1185">Reference proteome</keyword>
<evidence type="ECO:0000313" key="5">
    <source>
        <dbReference type="Proteomes" id="UP000006055"/>
    </source>
</evidence>
<dbReference type="Pfam" id="PF13487">
    <property type="entry name" value="HD_5"/>
    <property type="match status" value="1"/>
</dbReference>
<feature type="modified residue" description="4-aspartylphosphate" evidence="1">
    <location>
        <position position="99"/>
    </location>
</feature>
<dbReference type="GO" id="GO:0000160">
    <property type="term" value="P:phosphorelay signal transduction system"/>
    <property type="evidence" value="ECO:0007669"/>
    <property type="project" value="InterPro"/>
</dbReference>
<protein>
    <submittedName>
        <fullName evidence="4">Response regulator containing a CheY-like receiver domain and an HD-GYP domain</fullName>
    </submittedName>
</protein>
<dbReference type="EMBL" id="CP003360">
    <property type="protein sequence ID" value="AFM25791.1"/>
    <property type="molecule type" value="Genomic_DNA"/>
</dbReference>
<dbReference type="PATRIC" id="fig|706587.4.peg.3558"/>
<dbReference type="KEGG" id="dti:Desti_3129"/>
<dbReference type="Proteomes" id="UP000006055">
    <property type="component" value="Chromosome"/>
</dbReference>
<gene>
    <name evidence="4" type="ordered locus">Desti_3129</name>
</gene>
<dbReference type="AlphaFoldDB" id="I4C8A0"/>
<dbReference type="CDD" id="cd00077">
    <property type="entry name" value="HDc"/>
    <property type="match status" value="1"/>
</dbReference>
<dbReference type="STRING" id="706587.Desti_3129"/>
<dbReference type="PROSITE" id="PS50110">
    <property type="entry name" value="RESPONSE_REGULATORY"/>
    <property type="match status" value="1"/>
</dbReference>
<dbReference type="InterPro" id="IPR037522">
    <property type="entry name" value="HD_GYP_dom"/>
</dbReference>
<dbReference type="SUPFAM" id="SSF52172">
    <property type="entry name" value="CheY-like"/>
    <property type="match status" value="1"/>
</dbReference>
<dbReference type="SUPFAM" id="SSF109604">
    <property type="entry name" value="HD-domain/PDEase-like"/>
    <property type="match status" value="1"/>
</dbReference>
<name>I4C8A0_DESTA</name>
<dbReference type="InterPro" id="IPR001789">
    <property type="entry name" value="Sig_transdc_resp-reg_receiver"/>
</dbReference>
<evidence type="ECO:0000313" key="4">
    <source>
        <dbReference type="EMBL" id="AFM25791.1"/>
    </source>
</evidence>
<proteinExistence type="predicted"/>
<feature type="domain" description="Response regulatory" evidence="2">
    <location>
        <begin position="50"/>
        <end position="164"/>
    </location>
</feature>
<accession>I4C8A0</accession>
<sequence length="389" mass="43794">MNHTGAGVQKTEVSGTHQLIENKWCSLRQMEIATEPSNEKETNGEKKEIKVLLVDDEPFICDLLSRWLTSEGYLCTTSLSGESALELLAKETYHLVLSDIRMPGMSGLDLLKIVTKSFPDAAVIVVTAVDEQKTAIKTLKSGAYGYIVKPFDKSEILVNIANALERRRVTLLMREYECNLEWSVQERTAQVRAREEQIILRLLSASEYRDDETGAHIRRIGMYSSVIAQALGWDSQTVDDIRLAAPMHDVGKIGIPDRILQKPGQLTPEEFEIMKKHTEIGGCILDNSDIPVLRMAQEIALSHHEKWDGTGYPRGLAGEAIPQSGRIVAVVDVYDALIHKRVYKPALPEEEVLSILSDGRGKHFDPIILDHFMNLLPEMRRIRTQIREE</sequence>
<dbReference type="InterPro" id="IPR003607">
    <property type="entry name" value="HD/PDEase_dom"/>
</dbReference>
<evidence type="ECO:0000259" key="2">
    <source>
        <dbReference type="PROSITE" id="PS50110"/>
    </source>
</evidence>